<dbReference type="EMBL" id="QRZV01000001">
    <property type="protein sequence ID" value="RGW10962.1"/>
    <property type="molecule type" value="Genomic_DNA"/>
</dbReference>
<dbReference type="Pfam" id="PF20736">
    <property type="entry name" value="Glyco_hydro127M"/>
    <property type="match status" value="1"/>
</dbReference>
<organism evidence="5 6">
    <name type="scientific">Bifidobacterium pseudolongum</name>
    <dbReference type="NCBI Taxonomy" id="1694"/>
    <lineage>
        <taxon>Bacteria</taxon>
        <taxon>Bacillati</taxon>
        <taxon>Actinomycetota</taxon>
        <taxon>Actinomycetes</taxon>
        <taxon>Bifidobacteriales</taxon>
        <taxon>Bifidobacteriaceae</taxon>
        <taxon>Bifidobacterium</taxon>
    </lineage>
</organism>
<name>A0A395XHZ5_9BIFI</name>
<dbReference type="GO" id="GO:0005975">
    <property type="term" value="P:carbohydrate metabolic process"/>
    <property type="evidence" value="ECO:0007669"/>
    <property type="project" value="InterPro"/>
</dbReference>
<protein>
    <submittedName>
        <fullName evidence="5">Uncharacterized protein</fullName>
    </submittedName>
</protein>
<dbReference type="InterPro" id="IPR046544">
    <property type="entry name" value="GH146_SB_dom"/>
</dbReference>
<evidence type="ECO:0000259" key="1">
    <source>
        <dbReference type="Pfam" id="PF07944"/>
    </source>
</evidence>
<gene>
    <name evidence="5" type="ORF">DWV92_00980</name>
</gene>
<dbReference type="InterPro" id="IPR032275">
    <property type="entry name" value="DUF4986"/>
</dbReference>
<accession>A0A395XHZ5</accession>
<feature type="domain" description="Glycoside hydrolase GH146 substrate-binding" evidence="3">
    <location>
        <begin position="693"/>
        <end position="789"/>
    </location>
</feature>
<evidence type="ECO:0000313" key="5">
    <source>
        <dbReference type="EMBL" id="RGW10962.1"/>
    </source>
</evidence>
<dbReference type="Pfam" id="PF16375">
    <property type="entry name" value="DUF4986"/>
    <property type="match status" value="1"/>
</dbReference>
<evidence type="ECO:0000259" key="4">
    <source>
        <dbReference type="Pfam" id="PF20736"/>
    </source>
</evidence>
<dbReference type="Pfam" id="PF07944">
    <property type="entry name" value="Beta-AFase-like_GH127_cat"/>
    <property type="match status" value="1"/>
</dbReference>
<dbReference type="InterPro" id="IPR012878">
    <property type="entry name" value="Beta-AFase-like_GH127_cat"/>
</dbReference>
<feature type="domain" description="DUF4986" evidence="2">
    <location>
        <begin position="593"/>
        <end position="661"/>
    </location>
</feature>
<dbReference type="Pfam" id="PF20620">
    <property type="entry name" value="DUF6805"/>
    <property type="match status" value="1"/>
</dbReference>
<dbReference type="AlphaFoldDB" id="A0A395XHZ5"/>
<dbReference type="InterPro" id="IPR008928">
    <property type="entry name" value="6-hairpin_glycosidase_sf"/>
</dbReference>
<dbReference type="PANTHER" id="PTHR31151">
    <property type="entry name" value="PROLINE-TRNA LIGASE (DUF1680)"/>
    <property type="match status" value="1"/>
</dbReference>
<reference evidence="5 6" key="1">
    <citation type="submission" date="2018-08" db="EMBL/GenBank/DDBJ databases">
        <title>A genome reference for cultivated species of the human gut microbiota.</title>
        <authorList>
            <person name="Zou Y."/>
            <person name="Xue W."/>
            <person name="Luo G."/>
        </authorList>
    </citation>
    <scope>NUCLEOTIDE SEQUENCE [LARGE SCALE GENOMIC DNA]</scope>
    <source>
        <strain evidence="5 6">AF13-3LB</strain>
    </source>
</reference>
<evidence type="ECO:0000259" key="3">
    <source>
        <dbReference type="Pfam" id="PF20620"/>
    </source>
</evidence>
<proteinExistence type="predicted"/>
<dbReference type="InterPro" id="IPR049046">
    <property type="entry name" value="Beta-AFase-like_GH127_middle"/>
</dbReference>
<evidence type="ECO:0000313" key="6">
    <source>
        <dbReference type="Proteomes" id="UP000265970"/>
    </source>
</evidence>
<dbReference type="PANTHER" id="PTHR31151:SF0">
    <property type="entry name" value="PROLINE-TRNA LIGASE (DUF1680)"/>
    <property type="match status" value="1"/>
</dbReference>
<feature type="domain" description="Non-reducing end beta-L-arabinofuranosidase-like GH127 catalytic" evidence="1">
    <location>
        <begin position="46"/>
        <end position="441"/>
    </location>
</feature>
<comment type="caution">
    <text evidence="5">The sequence shown here is derived from an EMBL/GenBank/DDBJ whole genome shotgun (WGS) entry which is preliminary data.</text>
</comment>
<evidence type="ECO:0000259" key="2">
    <source>
        <dbReference type="Pfam" id="PF16375"/>
    </source>
</evidence>
<dbReference type="SUPFAM" id="SSF48208">
    <property type="entry name" value="Six-hairpin glycosidases"/>
    <property type="match status" value="1"/>
</dbReference>
<feature type="domain" description="Non-reducing end beta-L-arabinofuranosidase-like GH127 middle" evidence="4">
    <location>
        <begin position="458"/>
        <end position="557"/>
    </location>
</feature>
<sequence>MVGGPTGINPTMLIRKAAAMSVASSAEGLEPIAAPAPALDAFDPSAVRIHSGRYEAAQSAAGSYLLSLDIDRLLAPMRREAGLPMADHTGAPTEPYPNWESTGLDGHMAGHALSAYVAFAQTTDLPEFARRAASLVRGMRECQEHMQGLMRGFIGGVPGAVEVFQRIGRGEVQSQAFSLNGAWVPLYNVHKTFAGLLDAWSGLSSIDPPTASMARSCVVDLANWWCRLTATIDDALFARILVSEFGGLCESFAELYARTGNERYLDMAHRLTDSSVFDPLSHGVDALTGQHANTQIPKALGWQRIGALTHERRYADAVETFWRSVALGRSVSIGAHSVAEHFHDSADFGPMVTSEQGPETCNSYNMAKLTARMWLQDPRREYLDFYERIMCNHILSTVSVDEPGFVYFTPMRPRHYRVYSSVRECFWCCVGSGLENHARYGRLIYAKQGGGPLDSRRLLINLFIGSSLQWRERGLHIKQRVHHAADGSLLVTIALRETRGFRHELRLGVREPQWAFGWSVEDVQGGTIAVDADDDAPEGFRPLRATWTGGMEFTVRLTENIAVERLPDSSDWASIIVGNTVMALRDGHGGRDGENADSSRMGHIAQGEKLPLADLPVLCGNRPPRLVEGSLRVEALMPDGALAELTLEPFAAMDRTRYSVYLPIARDESDAARVRAGLMRLDEERREHAAGIVDEVECGRQQSEVGHQYRGRADRLGRQRDVHWRCAQLCGVFSYIMALTRDRCTLHVEIMKADCDCDYAVFMNDMPLERTQRCTMKDSSRVIDVYAVPQCDPPERLHEAGDAGACARFSLSATATTCGPRVTALRVVTSS</sequence>
<dbReference type="Proteomes" id="UP000265970">
    <property type="component" value="Unassembled WGS sequence"/>
</dbReference>